<gene>
    <name evidence="1" type="ORF">MU846_11490</name>
</gene>
<accession>A0ABT0E9L1</accession>
<evidence type="ECO:0000313" key="2">
    <source>
        <dbReference type="Proteomes" id="UP001165524"/>
    </source>
</evidence>
<dbReference type="EMBL" id="JALKII010000007">
    <property type="protein sequence ID" value="MCK0538334.1"/>
    <property type="molecule type" value="Genomic_DNA"/>
</dbReference>
<sequence>MPSTGWGRAAGFEAVVMHALFFRRSDDALHRPVLLRVVRGDEHLIQPVTVYQASVVRAS</sequence>
<organism evidence="1 2">
    <name type="scientific">Alcanivorax quisquiliarum</name>
    <dbReference type="NCBI Taxonomy" id="2933565"/>
    <lineage>
        <taxon>Bacteria</taxon>
        <taxon>Pseudomonadati</taxon>
        <taxon>Pseudomonadota</taxon>
        <taxon>Gammaproteobacteria</taxon>
        <taxon>Oceanospirillales</taxon>
        <taxon>Alcanivoracaceae</taxon>
        <taxon>Alcanivorax</taxon>
    </lineage>
</organism>
<keyword evidence="2" id="KW-1185">Reference proteome</keyword>
<comment type="caution">
    <text evidence="1">The sequence shown here is derived from an EMBL/GenBank/DDBJ whole genome shotgun (WGS) entry which is preliminary data.</text>
</comment>
<dbReference type="Proteomes" id="UP001165524">
    <property type="component" value="Unassembled WGS sequence"/>
</dbReference>
<evidence type="ECO:0000313" key="1">
    <source>
        <dbReference type="EMBL" id="MCK0538334.1"/>
    </source>
</evidence>
<name>A0ABT0E9L1_9GAMM</name>
<reference evidence="1" key="1">
    <citation type="submission" date="2022-04" db="EMBL/GenBank/DDBJ databases">
        <title>Alcanivorax sp. CY1518 draft genome sequence.</title>
        <authorList>
            <person name="Zhao G."/>
            <person name="An M."/>
        </authorList>
    </citation>
    <scope>NUCLEOTIDE SEQUENCE</scope>
    <source>
        <strain evidence="1">CY1518</strain>
    </source>
</reference>
<proteinExistence type="predicted"/>
<dbReference type="RefSeq" id="WP_246952860.1">
    <property type="nucleotide sequence ID" value="NZ_JALKII010000007.1"/>
</dbReference>
<protein>
    <submittedName>
        <fullName evidence="1">Uncharacterized protein</fullName>
    </submittedName>
</protein>